<dbReference type="InterPro" id="IPR002104">
    <property type="entry name" value="Integrase_catalytic"/>
</dbReference>
<dbReference type="PROSITE" id="PS51898">
    <property type="entry name" value="TYR_RECOMBINASE"/>
    <property type="match status" value="1"/>
</dbReference>
<dbReference type="EMBL" id="CP007517">
    <property type="protein sequence ID" value="AHY48426.1"/>
    <property type="molecule type" value="Genomic_DNA"/>
</dbReference>
<evidence type="ECO:0000259" key="2">
    <source>
        <dbReference type="PROSITE" id="PS51898"/>
    </source>
</evidence>
<accession>A0A023X893</accession>
<dbReference type="RefSeq" id="WP_051590094.1">
    <property type="nucleotide sequence ID" value="NZ_CP007517.1"/>
</dbReference>
<dbReference type="GO" id="GO:0006310">
    <property type="term" value="P:DNA recombination"/>
    <property type="evidence" value="ECO:0007669"/>
    <property type="project" value="UniProtKB-KW"/>
</dbReference>
<dbReference type="PANTHER" id="PTHR30349">
    <property type="entry name" value="PHAGE INTEGRASE-RELATED"/>
    <property type="match status" value="1"/>
</dbReference>
<dbReference type="InterPro" id="IPR050090">
    <property type="entry name" value="Tyrosine_recombinase_XerCD"/>
</dbReference>
<dbReference type="Pfam" id="PF00589">
    <property type="entry name" value="Phage_integrase"/>
    <property type="match status" value="1"/>
</dbReference>
<dbReference type="SUPFAM" id="SSF56349">
    <property type="entry name" value="DNA breaking-rejoining enzymes"/>
    <property type="match status" value="1"/>
</dbReference>
<keyword evidence="5" id="KW-1185">Reference proteome</keyword>
<dbReference type="PANTHER" id="PTHR30349:SF81">
    <property type="entry name" value="TYROSINE RECOMBINASE XERC"/>
    <property type="match status" value="1"/>
</dbReference>
<organism evidence="3 5">
    <name type="scientific">Rubrobacter radiotolerans</name>
    <name type="common">Arthrobacter radiotolerans</name>
    <dbReference type="NCBI Taxonomy" id="42256"/>
    <lineage>
        <taxon>Bacteria</taxon>
        <taxon>Bacillati</taxon>
        <taxon>Actinomycetota</taxon>
        <taxon>Rubrobacteria</taxon>
        <taxon>Rubrobacterales</taxon>
        <taxon>Rubrobacteraceae</taxon>
        <taxon>Rubrobacter</taxon>
    </lineage>
</organism>
<proteinExistence type="predicted"/>
<dbReference type="EMBL" id="JAWXXX010000004">
    <property type="protein sequence ID" value="MDX5895602.1"/>
    <property type="molecule type" value="Genomic_DNA"/>
</dbReference>
<keyword evidence="3" id="KW-0614">Plasmid</keyword>
<gene>
    <name evidence="3" type="ORF">RradSPS_3143</name>
    <name evidence="4" type="ORF">SIL72_16350</name>
</gene>
<feature type="domain" description="Tyr recombinase" evidence="2">
    <location>
        <begin position="151"/>
        <end position="351"/>
    </location>
</feature>
<dbReference type="InterPro" id="IPR011010">
    <property type="entry name" value="DNA_brk_join_enz"/>
</dbReference>
<dbReference type="KEGG" id="rrd:RradSPS_3143"/>
<dbReference type="GO" id="GO:0003677">
    <property type="term" value="F:DNA binding"/>
    <property type="evidence" value="ECO:0007669"/>
    <property type="project" value="InterPro"/>
</dbReference>
<dbReference type="eggNOG" id="COG4974">
    <property type="taxonomic scope" value="Bacteria"/>
</dbReference>
<evidence type="ECO:0000256" key="1">
    <source>
        <dbReference type="ARBA" id="ARBA00023172"/>
    </source>
</evidence>
<dbReference type="Proteomes" id="UP000025229">
    <property type="component" value="Plasmid 3"/>
</dbReference>
<protein>
    <submittedName>
        <fullName evidence="3">Phage integrase family</fullName>
    </submittedName>
    <submittedName>
        <fullName evidence="4">Tyrosine-type recombinase/integrase</fullName>
    </submittedName>
</protein>
<dbReference type="OrthoDB" id="9801717at2"/>
<evidence type="ECO:0000313" key="4">
    <source>
        <dbReference type="EMBL" id="MDX5895602.1"/>
    </source>
</evidence>
<reference evidence="3 5" key="1">
    <citation type="submission" date="2014-03" db="EMBL/GenBank/DDBJ databases">
        <title>Complete genome sequence of the Radio-Resistant Rubrobacter radiotolerans RSPS-4.</title>
        <authorList>
            <person name="Egas C.C."/>
            <person name="Barroso C.C."/>
            <person name="Froufe H.J.C."/>
            <person name="Pacheco J.J."/>
            <person name="Albuquerque L.L."/>
            <person name="da Costa M.M.S."/>
        </authorList>
    </citation>
    <scope>NUCLEOTIDE SEQUENCE [LARGE SCALE GENOMIC DNA]</scope>
    <source>
        <strain evidence="3 5">RSPS-4</strain>
        <plasmid evidence="3 5">3</plasmid>
    </source>
</reference>
<sequence length="364" mass="39690">MSEAVNAALNVGGDGARPSDPASLAAPEVLPAPILALAPVEEVLVGEENPVLSYLGRLSEGSRRTMRGSLEEIARASSGGRLAAVEFPWWRLTGTHTAVIRGYLAGRYAPSTANKMLSALKGVLKACFRLGLMTADERDRASDVAPVRGTRLPPGRSIPRGELSALFAVCAREAEDPKMRARGVRDAAMLALLYVGGLRRTELASLRLGDYERETATLRVRGKGNKERPVYAEGGADLLLERWLELRGSGELGDPLFLPVRKDGRVEHADAFGEKKTSLSDQAVYKMVKRRHREAGVKEISPHDFRKTFVSDLLDAVGDLSVAQKLAGHADPATTARYDRRGERAMRRAASHLHVPHFDRRPHK</sequence>
<keyword evidence="1" id="KW-0233">DNA recombination</keyword>
<dbReference type="InterPro" id="IPR013762">
    <property type="entry name" value="Integrase-like_cat_sf"/>
</dbReference>
<evidence type="ECO:0000313" key="3">
    <source>
        <dbReference type="EMBL" id="AHY48426.1"/>
    </source>
</evidence>
<dbReference type="Gene3D" id="1.10.443.10">
    <property type="entry name" value="Intergrase catalytic core"/>
    <property type="match status" value="1"/>
</dbReference>
<geneLocation type="plasmid" evidence="3">
    <name>3</name>
</geneLocation>
<dbReference type="HOGENOM" id="CLU_027562_9_6_11"/>
<evidence type="ECO:0000313" key="5">
    <source>
        <dbReference type="Proteomes" id="UP000025229"/>
    </source>
</evidence>
<reference evidence="4" key="2">
    <citation type="submission" date="2023-11" db="EMBL/GenBank/DDBJ databases">
        <title>MicrobeMod: A computational toolkit for identifying prokaryotic methylation and restriction-modification with nanopore sequencing.</title>
        <authorList>
            <person name="Crits-Christoph A."/>
            <person name="Kang S.C."/>
            <person name="Lee H."/>
            <person name="Ostrov N."/>
        </authorList>
    </citation>
    <scope>NUCLEOTIDE SEQUENCE</scope>
    <source>
        <strain evidence="4">ATCC 51242</strain>
    </source>
</reference>
<dbReference type="AlphaFoldDB" id="A0A023X893"/>
<dbReference type="GO" id="GO:0015074">
    <property type="term" value="P:DNA integration"/>
    <property type="evidence" value="ECO:0007669"/>
    <property type="project" value="InterPro"/>
</dbReference>
<name>A0A023X893_RUBRA</name>
<dbReference type="Proteomes" id="UP001281130">
    <property type="component" value="Unassembled WGS sequence"/>
</dbReference>